<feature type="compositionally biased region" description="Basic and acidic residues" evidence="1">
    <location>
        <begin position="28"/>
        <end position="44"/>
    </location>
</feature>
<evidence type="ECO:0000313" key="3">
    <source>
        <dbReference type="EMBL" id="AZR59688.1"/>
    </source>
</evidence>
<reference evidence="3 4" key="1">
    <citation type="submission" date="2018-12" db="EMBL/GenBank/DDBJ databases">
        <title>Genome sequencing of Eikenella corrodens KCOM 3110 (= JS217).</title>
        <authorList>
            <person name="Koo J.-K."/>
            <person name="Park S.-N."/>
            <person name="Lim Y.K."/>
        </authorList>
    </citation>
    <scope>NUCLEOTIDE SEQUENCE [LARGE SCALE GENOMIC DNA]</scope>
    <source>
        <strain evidence="3 4">KCOM 3110</strain>
    </source>
</reference>
<dbReference type="GO" id="GO:0005829">
    <property type="term" value="C:cytosol"/>
    <property type="evidence" value="ECO:0007669"/>
    <property type="project" value="TreeGrafter"/>
</dbReference>
<gene>
    <name evidence="3" type="ORF">ELB75_06415</name>
</gene>
<protein>
    <submittedName>
        <fullName evidence="3">HTH domain-containing protein</fullName>
    </submittedName>
</protein>
<dbReference type="Proteomes" id="UP000282435">
    <property type="component" value="Chromosome"/>
</dbReference>
<dbReference type="PANTHER" id="PTHR10948:SF23">
    <property type="entry name" value="TRANSPOSASE INSI FOR INSERTION SEQUENCE ELEMENT IS30A-RELATED"/>
    <property type="match status" value="1"/>
</dbReference>
<dbReference type="InterPro" id="IPR051917">
    <property type="entry name" value="Transposase-Integrase"/>
</dbReference>
<feature type="domain" description="Transposase IS30-like HTH" evidence="2">
    <location>
        <begin position="2"/>
        <end position="43"/>
    </location>
</feature>
<evidence type="ECO:0000313" key="4">
    <source>
        <dbReference type="Proteomes" id="UP000282435"/>
    </source>
</evidence>
<evidence type="ECO:0000259" key="2">
    <source>
        <dbReference type="Pfam" id="PF13936"/>
    </source>
</evidence>
<dbReference type="GO" id="GO:0032196">
    <property type="term" value="P:transposition"/>
    <property type="evidence" value="ECO:0007669"/>
    <property type="project" value="TreeGrafter"/>
</dbReference>
<dbReference type="PANTHER" id="PTHR10948">
    <property type="entry name" value="TRANSPOSASE"/>
    <property type="match status" value="1"/>
</dbReference>
<feature type="region of interest" description="Disordered" evidence="1">
    <location>
        <begin position="1"/>
        <end position="44"/>
    </location>
</feature>
<dbReference type="Pfam" id="PF13936">
    <property type="entry name" value="HTH_38"/>
    <property type="match status" value="1"/>
</dbReference>
<organism evidence="3 4">
    <name type="scientific">Eikenella corrodens</name>
    <dbReference type="NCBI Taxonomy" id="539"/>
    <lineage>
        <taxon>Bacteria</taxon>
        <taxon>Pseudomonadati</taxon>
        <taxon>Pseudomonadota</taxon>
        <taxon>Betaproteobacteria</taxon>
        <taxon>Neisseriales</taxon>
        <taxon>Neisseriaceae</taxon>
        <taxon>Eikenella</taxon>
    </lineage>
</organism>
<dbReference type="EMBL" id="CP034670">
    <property type="protein sequence ID" value="AZR59688.1"/>
    <property type="molecule type" value="Genomic_DNA"/>
</dbReference>
<dbReference type="Gene3D" id="1.10.10.60">
    <property type="entry name" value="Homeodomain-like"/>
    <property type="match status" value="1"/>
</dbReference>
<accession>A0A3S9SJS0</accession>
<name>A0A3S9SJS0_EIKCO</name>
<sequence length="44" mass="5221">MSYTQLTQDERYHIQHHSHQPISQIAKELGRSKSTISREIKRNS</sequence>
<proteinExistence type="predicted"/>
<evidence type="ECO:0000256" key="1">
    <source>
        <dbReference type="SAM" id="MobiDB-lite"/>
    </source>
</evidence>
<dbReference type="AlphaFoldDB" id="A0A3S9SJS0"/>
<dbReference type="GO" id="GO:0004803">
    <property type="term" value="F:transposase activity"/>
    <property type="evidence" value="ECO:0007669"/>
    <property type="project" value="TreeGrafter"/>
</dbReference>
<dbReference type="InterPro" id="IPR025246">
    <property type="entry name" value="IS30-like_HTH"/>
</dbReference>